<accession>A0A1X0RD17</accession>
<organism evidence="1">
    <name type="scientific">Rhizopus microsporus var. microsporus</name>
    <dbReference type="NCBI Taxonomy" id="86635"/>
    <lineage>
        <taxon>Eukaryota</taxon>
        <taxon>Fungi</taxon>
        <taxon>Fungi incertae sedis</taxon>
        <taxon>Mucoromycota</taxon>
        <taxon>Mucoromycotina</taxon>
        <taxon>Mucoromycetes</taxon>
        <taxon>Mucorales</taxon>
        <taxon>Mucorineae</taxon>
        <taxon>Rhizopodaceae</taxon>
        <taxon>Rhizopus</taxon>
    </lineage>
</organism>
<sequence>MKVLSEKEAISILEEHSDWRYAVSTSGHIAHKSCFVATTVPTVHKVDADVQLAYFLTRTQWADQLMITGVGNDVTSLRSLSLCNTLAFSNLGRIEHPRRVHQVQSQSEYIVSVSSIARLDPEFEACLDEAEVFWRKGHYDLAWGRLQLIWYAYGFLWPEEVHIGKNKIK</sequence>
<dbReference type="VEuPathDB" id="FungiDB:BCV72DRAFT_239162"/>
<evidence type="ECO:0000313" key="1">
    <source>
        <dbReference type="EMBL" id="ORE09945.1"/>
    </source>
</evidence>
<gene>
    <name evidence="1" type="ORF">BCV72DRAFT_239162</name>
</gene>
<dbReference type="Proteomes" id="UP000242414">
    <property type="component" value="Unassembled WGS sequence"/>
</dbReference>
<dbReference type="EMBL" id="KV921870">
    <property type="protein sequence ID" value="ORE09945.1"/>
    <property type="molecule type" value="Genomic_DNA"/>
</dbReference>
<name>A0A1X0RD17_RHIZD</name>
<proteinExistence type="predicted"/>
<protein>
    <submittedName>
        <fullName evidence="1">Uncharacterized protein</fullName>
    </submittedName>
</protein>
<dbReference type="AlphaFoldDB" id="A0A1X0RD17"/>
<reference evidence="1" key="1">
    <citation type="journal article" date="2016" name="Proc. Natl. Acad. Sci. U.S.A.">
        <title>Lipid metabolic changes in an early divergent fungus govern the establishment of a mutualistic symbiosis with endobacteria.</title>
        <authorList>
            <person name="Lastovetsky O.A."/>
            <person name="Gaspar M.L."/>
            <person name="Mondo S.J."/>
            <person name="LaButti K.M."/>
            <person name="Sandor L."/>
            <person name="Grigoriev I.V."/>
            <person name="Henry S.A."/>
            <person name="Pawlowska T.E."/>
        </authorList>
    </citation>
    <scope>NUCLEOTIDE SEQUENCE [LARGE SCALE GENOMIC DNA]</scope>
    <source>
        <strain evidence="1">ATCC 52814</strain>
    </source>
</reference>